<organism evidence="9 10">
    <name type="scientific">Crassostrea virginica</name>
    <name type="common">Eastern oyster</name>
    <dbReference type="NCBI Taxonomy" id="6565"/>
    <lineage>
        <taxon>Eukaryota</taxon>
        <taxon>Metazoa</taxon>
        <taxon>Spiralia</taxon>
        <taxon>Lophotrochozoa</taxon>
        <taxon>Mollusca</taxon>
        <taxon>Bivalvia</taxon>
        <taxon>Autobranchia</taxon>
        <taxon>Pteriomorphia</taxon>
        <taxon>Ostreida</taxon>
        <taxon>Ostreoidea</taxon>
        <taxon>Ostreidae</taxon>
        <taxon>Crassostrea</taxon>
    </lineage>
</organism>
<dbReference type="PROSITE" id="PS50287">
    <property type="entry name" value="SRCR_2"/>
    <property type="match status" value="5"/>
</dbReference>
<dbReference type="Pfam" id="PF00530">
    <property type="entry name" value="SRCR"/>
    <property type="match status" value="5"/>
</dbReference>
<evidence type="ECO:0000313" key="9">
    <source>
        <dbReference type="Proteomes" id="UP000694844"/>
    </source>
</evidence>
<feature type="disulfide bond" evidence="5">
    <location>
        <begin position="518"/>
        <end position="528"/>
    </location>
</feature>
<feature type="disulfide bond" evidence="5">
    <location>
        <begin position="96"/>
        <end position="106"/>
    </location>
</feature>
<feature type="signal peptide" evidence="7">
    <location>
        <begin position="1"/>
        <end position="20"/>
    </location>
</feature>
<feature type="domain" description="SRCR" evidence="8">
    <location>
        <begin position="26"/>
        <end position="127"/>
    </location>
</feature>
<evidence type="ECO:0000256" key="7">
    <source>
        <dbReference type="SAM" id="SignalP"/>
    </source>
</evidence>
<feature type="domain" description="SRCR" evidence="8">
    <location>
        <begin position="449"/>
        <end position="549"/>
    </location>
</feature>
<dbReference type="KEGG" id="cvn:111133967"/>
<gene>
    <name evidence="10" type="primary">LOC111133967</name>
</gene>
<keyword evidence="2" id="KW-0677">Repeat</keyword>
<dbReference type="RefSeq" id="XP_022338420.1">
    <property type="nucleotide sequence ID" value="XM_022482712.1"/>
</dbReference>
<keyword evidence="6" id="KW-1133">Transmembrane helix</keyword>
<feature type="disulfide bond" evidence="5">
    <location>
        <begin position="205"/>
        <end position="215"/>
    </location>
</feature>
<dbReference type="FunFam" id="3.10.250.10:FF:000011">
    <property type="entry name" value="Scavenger receptor class A member 5"/>
    <property type="match status" value="4"/>
</dbReference>
<dbReference type="Proteomes" id="UP000694844">
    <property type="component" value="Chromosome 5"/>
</dbReference>
<dbReference type="Gene3D" id="3.10.250.10">
    <property type="entry name" value="SRCR-like domain"/>
    <property type="match status" value="5"/>
</dbReference>
<feature type="domain" description="SRCR" evidence="8">
    <location>
        <begin position="240"/>
        <end position="340"/>
    </location>
</feature>
<evidence type="ECO:0000259" key="8">
    <source>
        <dbReference type="PROSITE" id="PS50287"/>
    </source>
</evidence>
<name>A0A8B8EE87_CRAVI</name>
<keyword evidence="1 7" id="KW-0732">Signal</keyword>
<dbReference type="GeneID" id="111133967"/>
<feature type="domain" description="SRCR" evidence="8">
    <location>
        <begin position="344"/>
        <end position="444"/>
    </location>
</feature>
<reference evidence="10" key="1">
    <citation type="submission" date="2025-08" db="UniProtKB">
        <authorList>
            <consortium name="RefSeq"/>
        </authorList>
    </citation>
    <scope>IDENTIFICATION</scope>
    <source>
        <tissue evidence="10">Whole sample</tissue>
    </source>
</reference>
<evidence type="ECO:0000256" key="4">
    <source>
        <dbReference type="ARBA" id="ARBA00023180"/>
    </source>
</evidence>
<evidence type="ECO:0000256" key="5">
    <source>
        <dbReference type="PROSITE-ProRule" id="PRU00196"/>
    </source>
</evidence>
<comment type="caution">
    <text evidence="5">Lacks conserved residue(s) required for the propagation of feature annotation.</text>
</comment>
<feature type="transmembrane region" description="Helical" evidence="6">
    <location>
        <begin position="569"/>
        <end position="592"/>
    </location>
</feature>
<feature type="chain" id="PRO_5034176381" evidence="7">
    <location>
        <begin position="21"/>
        <end position="642"/>
    </location>
</feature>
<evidence type="ECO:0000256" key="6">
    <source>
        <dbReference type="SAM" id="Phobius"/>
    </source>
</evidence>
<dbReference type="GO" id="GO:0016020">
    <property type="term" value="C:membrane"/>
    <property type="evidence" value="ECO:0007669"/>
    <property type="project" value="InterPro"/>
</dbReference>
<feature type="disulfide bond" evidence="5">
    <location>
        <begin position="309"/>
        <end position="319"/>
    </location>
</feature>
<evidence type="ECO:0000256" key="2">
    <source>
        <dbReference type="ARBA" id="ARBA00022737"/>
    </source>
</evidence>
<dbReference type="OrthoDB" id="6128208at2759"/>
<keyword evidence="6" id="KW-0812">Transmembrane</keyword>
<dbReference type="AlphaFoldDB" id="A0A8B8EE87"/>
<evidence type="ECO:0000313" key="10">
    <source>
        <dbReference type="RefSeq" id="XP_022338420.1"/>
    </source>
</evidence>
<feature type="domain" description="SRCR" evidence="8">
    <location>
        <begin position="135"/>
        <end position="236"/>
    </location>
</feature>
<dbReference type="SUPFAM" id="SSF56487">
    <property type="entry name" value="SRCR-like"/>
    <property type="match status" value="5"/>
</dbReference>
<dbReference type="FunFam" id="3.10.250.10:FF:000001">
    <property type="entry name" value="Lysyl oxidase 4 isoform X1"/>
    <property type="match status" value="1"/>
</dbReference>
<dbReference type="InterPro" id="IPR001190">
    <property type="entry name" value="SRCR"/>
</dbReference>
<dbReference type="PANTHER" id="PTHR19331">
    <property type="entry name" value="SCAVENGER RECEPTOR DOMAIN-CONTAINING"/>
    <property type="match status" value="1"/>
</dbReference>
<accession>A0A8B8EE87</accession>
<proteinExistence type="predicted"/>
<keyword evidence="4" id="KW-0325">Glycoprotein</keyword>
<evidence type="ECO:0000256" key="1">
    <source>
        <dbReference type="ARBA" id="ARBA00022729"/>
    </source>
</evidence>
<sequence length="642" mass="69417">MRLLLNVYLVMILLGYFCSAHSTVSVRLVGGTMSRGRVEILYNKTWGTICDDSFTNQSAGVLCHMLGFSRSGASFGAAYSVYGEASGTIWLDDLVCTGSETSITQCQSNGWGVHDCGHSEDVAITCSPAHSTVSVRLVGGTMSRGRVEILYNNTWGTICDDSFTNQSAEVLCHMLGFSRSGASFGAAYSVYGEASGMIWLDDLVCTGSETSITQCQSNGWGVHNCAHSENVAISCPSVSVRLVGGTMSRGRVEILYNNTWGTICDDSFTNKSAGVLCHMLGFSRSGAWFGAASVYREASGKIWLDDLVCTGSERSITQCQFNGWGVHDCGHSEDVAINCSSASVRLVGGTMSRGRVEILYNNTWGTICDDSFTNKSSGVLCHMLGFSRSGASFGGASVYREASGTIWLDDLVCTGSETSITQCQSNGWGVHNCAHSEDVAINCSSAVSVRLVGGTMNNGRVEILHNNTWGTICDDAFTDQSAVVLCHMLGFNRSGAWFRASSVYGEASGTIWLDDLVCTGSETSITQCQSNGWGVHNCRHSEDVAISCSSDTKTSEDDERTEISSLYRLLFIVSSGFVAILLLVILFIVMYYKKNLQRKCSFATSTCTSDSLRNDNNTVYENVASNEQHRRADEEMYTELMF</sequence>
<dbReference type="SMART" id="SM00202">
    <property type="entry name" value="SR"/>
    <property type="match status" value="5"/>
</dbReference>
<keyword evidence="3 5" id="KW-1015">Disulfide bond</keyword>
<dbReference type="PANTHER" id="PTHR19331:SF465">
    <property type="entry name" value="EGG PEPTIDE SPERACT RECEPTOR"/>
    <property type="match status" value="1"/>
</dbReference>
<protein>
    <submittedName>
        <fullName evidence="10">Deleted in malignant brain tumors 1 protein-like isoform X1</fullName>
    </submittedName>
</protein>
<keyword evidence="6" id="KW-0472">Membrane</keyword>
<evidence type="ECO:0000256" key="3">
    <source>
        <dbReference type="ARBA" id="ARBA00023157"/>
    </source>
</evidence>
<dbReference type="PROSITE" id="PS00420">
    <property type="entry name" value="SRCR_1"/>
    <property type="match status" value="5"/>
</dbReference>
<feature type="disulfide bond" evidence="5">
    <location>
        <begin position="413"/>
        <end position="423"/>
    </location>
</feature>
<keyword evidence="9" id="KW-1185">Reference proteome</keyword>
<dbReference type="PRINTS" id="PR00258">
    <property type="entry name" value="SPERACTRCPTR"/>
</dbReference>
<dbReference type="InterPro" id="IPR036772">
    <property type="entry name" value="SRCR-like_dom_sf"/>
</dbReference>